<evidence type="ECO:0000313" key="2">
    <source>
        <dbReference type="EMBL" id="OIQ73640.1"/>
    </source>
</evidence>
<reference evidence="2" key="1">
    <citation type="submission" date="2016-10" db="EMBL/GenBank/DDBJ databases">
        <title>Sequence of Gallionella enrichment culture.</title>
        <authorList>
            <person name="Poehlein A."/>
            <person name="Muehling M."/>
            <person name="Daniel R."/>
        </authorList>
    </citation>
    <scope>NUCLEOTIDE SEQUENCE</scope>
</reference>
<dbReference type="SUPFAM" id="SSF54637">
    <property type="entry name" value="Thioesterase/thiol ester dehydrase-isomerase"/>
    <property type="match status" value="1"/>
</dbReference>
<sequence length="100" mass="11012">MWLLRRPAVTARLETDFLRPVPVGSILNITAEVTGVANRKVYSKAEGRIDDGPPVVRAEALFVIVPMAHFLNAGAPEQLEYVRANPHLHASVDPDFEVNP</sequence>
<dbReference type="InterPro" id="IPR006683">
    <property type="entry name" value="Thioestr_dom"/>
</dbReference>
<dbReference type="Gene3D" id="3.10.129.10">
    <property type="entry name" value="Hotdog Thioesterase"/>
    <property type="match status" value="1"/>
</dbReference>
<organism evidence="2">
    <name type="scientific">mine drainage metagenome</name>
    <dbReference type="NCBI Taxonomy" id="410659"/>
    <lineage>
        <taxon>unclassified sequences</taxon>
        <taxon>metagenomes</taxon>
        <taxon>ecological metagenomes</taxon>
    </lineage>
</organism>
<name>A0A1J5PS58_9ZZZZ</name>
<proteinExistence type="predicted"/>
<feature type="domain" description="Thioesterase" evidence="1">
    <location>
        <begin position="6"/>
        <end position="52"/>
    </location>
</feature>
<dbReference type="InterPro" id="IPR029069">
    <property type="entry name" value="HotDog_dom_sf"/>
</dbReference>
<gene>
    <name evidence="2" type="ORF">GALL_447170</name>
</gene>
<protein>
    <recommendedName>
        <fullName evidence="1">Thioesterase domain-containing protein</fullName>
    </recommendedName>
</protein>
<comment type="caution">
    <text evidence="2">The sequence shown here is derived from an EMBL/GenBank/DDBJ whole genome shotgun (WGS) entry which is preliminary data.</text>
</comment>
<accession>A0A1J5PS58</accession>
<dbReference type="EMBL" id="MLJW01002794">
    <property type="protein sequence ID" value="OIQ73640.1"/>
    <property type="molecule type" value="Genomic_DNA"/>
</dbReference>
<evidence type="ECO:0000259" key="1">
    <source>
        <dbReference type="Pfam" id="PF03061"/>
    </source>
</evidence>
<dbReference type="AlphaFoldDB" id="A0A1J5PS58"/>
<dbReference type="CDD" id="cd03440">
    <property type="entry name" value="hot_dog"/>
    <property type="match status" value="1"/>
</dbReference>
<dbReference type="Pfam" id="PF03061">
    <property type="entry name" value="4HBT"/>
    <property type="match status" value="1"/>
</dbReference>